<name>A0A0B7JV00_BIOOC</name>
<dbReference type="InterPro" id="IPR036788">
    <property type="entry name" value="T_IF-3_C_sf"/>
</dbReference>
<evidence type="ECO:0000256" key="1">
    <source>
        <dbReference type="ARBA" id="ARBA00005439"/>
    </source>
</evidence>
<dbReference type="InterPro" id="IPR001288">
    <property type="entry name" value="Translation_initiation_fac_3"/>
</dbReference>
<feature type="compositionally biased region" description="Basic and acidic residues" evidence="5">
    <location>
        <begin position="111"/>
        <end position="121"/>
    </location>
</feature>
<dbReference type="GO" id="GO:0070124">
    <property type="term" value="P:mitochondrial translational initiation"/>
    <property type="evidence" value="ECO:0007669"/>
    <property type="project" value="TreeGrafter"/>
</dbReference>
<keyword evidence="2" id="KW-0396">Initiation factor</keyword>
<keyword evidence="3" id="KW-0648">Protein biosynthesis</keyword>
<dbReference type="AlphaFoldDB" id="A0A0B7JV00"/>
<organism evidence="6">
    <name type="scientific">Bionectria ochroleuca</name>
    <name type="common">Gliocladium roseum</name>
    <dbReference type="NCBI Taxonomy" id="29856"/>
    <lineage>
        <taxon>Eukaryota</taxon>
        <taxon>Fungi</taxon>
        <taxon>Dikarya</taxon>
        <taxon>Ascomycota</taxon>
        <taxon>Pezizomycotina</taxon>
        <taxon>Sordariomycetes</taxon>
        <taxon>Hypocreomycetidae</taxon>
        <taxon>Hypocreales</taxon>
        <taxon>Bionectriaceae</taxon>
        <taxon>Clonostachys</taxon>
    </lineage>
</organism>
<gene>
    <name evidence="6" type="ORF">BN869_000004876_1</name>
</gene>
<proteinExistence type="inferred from homology"/>
<feature type="coiled-coil region" evidence="4">
    <location>
        <begin position="181"/>
        <end position="211"/>
    </location>
</feature>
<dbReference type="PANTHER" id="PTHR10938:SF0">
    <property type="entry name" value="TRANSLATION INITIATION FACTOR IF-3, MITOCHONDRIAL"/>
    <property type="match status" value="1"/>
</dbReference>
<dbReference type="PANTHER" id="PTHR10938">
    <property type="entry name" value="TRANSLATION INITIATION FACTOR IF-3"/>
    <property type="match status" value="1"/>
</dbReference>
<dbReference type="Gene3D" id="3.30.110.10">
    <property type="entry name" value="Translation initiation factor 3 (IF-3), C-terminal domain"/>
    <property type="match status" value="1"/>
</dbReference>
<feature type="compositionally biased region" description="Acidic residues" evidence="5">
    <location>
        <begin position="88"/>
        <end position="97"/>
    </location>
</feature>
<evidence type="ECO:0000313" key="6">
    <source>
        <dbReference type="EMBL" id="CEO48819.1"/>
    </source>
</evidence>
<protein>
    <recommendedName>
        <fullName evidence="7">Translation initiation factor 3 C-terminal domain-containing protein</fullName>
    </recommendedName>
</protein>
<evidence type="ECO:0008006" key="7">
    <source>
        <dbReference type="Google" id="ProtNLM"/>
    </source>
</evidence>
<keyword evidence="4" id="KW-0175">Coiled coil</keyword>
<evidence type="ECO:0000256" key="2">
    <source>
        <dbReference type="ARBA" id="ARBA00022540"/>
    </source>
</evidence>
<evidence type="ECO:0000256" key="5">
    <source>
        <dbReference type="SAM" id="MobiDB-lite"/>
    </source>
</evidence>
<dbReference type="SUPFAM" id="SSF55200">
    <property type="entry name" value="Translation initiation factor IF3, C-terminal domain"/>
    <property type="match status" value="1"/>
</dbReference>
<feature type="compositionally biased region" description="Basic and acidic residues" evidence="5">
    <location>
        <begin position="73"/>
        <end position="87"/>
    </location>
</feature>
<comment type="similarity">
    <text evidence="1">Belongs to the IF-3 family.</text>
</comment>
<feature type="region of interest" description="Disordered" evidence="5">
    <location>
        <begin position="57"/>
        <end position="121"/>
    </location>
</feature>
<dbReference type="GO" id="GO:0005739">
    <property type="term" value="C:mitochondrion"/>
    <property type="evidence" value="ECO:0007669"/>
    <property type="project" value="TreeGrafter"/>
</dbReference>
<dbReference type="GO" id="GO:0032790">
    <property type="term" value="P:ribosome disassembly"/>
    <property type="evidence" value="ECO:0007669"/>
    <property type="project" value="TreeGrafter"/>
</dbReference>
<dbReference type="GO" id="GO:0043022">
    <property type="term" value="F:ribosome binding"/>
    <property type="evidence" value="ECO:0007669"/>
    <property type="project" value="TreeGrafter"/>
</dbReference>
<sequence>MSGRQCITRSILFSPTRHAEPVRPCLSQLRAQVWQPHLPAISQTQIRCYAGPPSRPGPLVFGVGAPGRGPPPRRREQGPRRGRARDNQDDENPDEELGYDRRYTTAQSFEKSGRDRLPRDHEIKDPRIMVLENGQIEGPLAPHFVMSKLNTAEESLRMIQPYFPADKATGKLAQFPVCQIVNRKEEHLREKELKVQEKKKAEEKIKRKDVELSWGISDHDLKTKMKQIGGFLQKGMRVEIVLGKKKRGKKISREDSLSVLTQVRENLEVLGARHVKAESGEVGELVRMTVEKK</sequence>
<evidence type="ECO:0000256" key="4">
    <source>
        <dbReference type="SAM" id="Coils"/>
    </source>
</evidence>
<evidence type="ECO:0000256" key="3">
    <source>
        <dbReference type="ARBA" id="ARBA00022917"/>
    </source>
</evidence>
<reference evidence="6" key="1">
    <citation type="submission" date="2015-01" db="EMBL/GenBank/DDBJ databases">
        <authorList>
            <person name="Durling Mikael"/>
        </authorList>
    </citation>
    <scope>NUCLEOTIDE SEQUENCE</scope>
</reference>
<accession>A0A0B7JV00</accession>
<dbReference type="GO" id="GO:0003743">
    <property type="term" value="F:translation initiation factor activity"/>
    <property type="evidence" value="ECO:0007669"/>
    <property type="project" value="UniProtKB-KW"/>
</dbReference>
<dbReference type="EMBL" id="CDPU01000012">
    <property type="protein sequence ID" value="CEO48819.1"/>
    <property type="molecule type" value="Genomic_DNA"/>
</dbReference>